<dbReference type="InterPro" id="IPR025444">
    <property type="entry name" value="Monooxy_af470"/>
</dbReference>
<dbReference type="SUPFAM" id="SSF54909">
    <property type="entry name" value="Dimeric alpha+beta barrel"/>
    <property type="match status" value="1"/>
</dbReference>
<keyword evidence="2" id="KW-1185">Reference proteome</keyword>
<dbReference type="InterPro" id="IPR011008">
    <property type="entry name" value="Dimeric_a/b-barrel"/>
</dbReference>
<evidence type="ECO:0000313" key="2">
    <source>
        <dbReference type="Proteomes" id="UP000509510"/>
    </source>
</evidence>
<dbReference type="RefSeq" id="XP_035341424.1">
    <property type="nucleotide sequence ID" value="XM_035485531.1"/>
</dbReference>
<organism evidence="1 2">
    <name type="scientific">Talaromyces rugulosus</name>
    <name type="common">Penicillium rugulosum</name>
    <dbReference type="NCBI Taxonomy" id="121627"/>
    <lineage>
        <taxon>Eukaryota</taxon>
        <taxon>Fungi</taxon>
        <taxon>Dikarya</taxon>
        <taxon>Ascomycota</taxon>
        <taxon>Pezizomycotina</taxon>
        <taxon>Eurotiomycetes</taxon>
        <taxon>Eurotiomycetidae</taxon>
        <taxon>Eurotiales</taxon>
        <taxon>Trichocomaceae</taxon>
        <taxon>Talaromyces</taxon>
        <taxon>Talaromyces sect. Islandici</taxon>
    </lineage>
</organism>
<dbReference type="Proteomes" id="UP000509510">
    <property type="component" value="Chromosome I"/>
</dbReference>
<gene>
    <name evidence="1" type="ORF">TRUGW13939_02337</name>
</gene>
<dbReference type="GeneID" id="55989846"/>
<protein>
    <submittedName>
        <fullName evidence="1">Uncharacterized protein</fullName>
    </submittedName>
</protein>
<accession>A0A7H8QP61</accession>
<dbReference type="AlphaFoldDB" id="A0A7H8QP61"/>
<dbReference type="Pfam" id="PF13826">
    <property type="entry name" value="Monooxy_af470-like"/>
    <property type="match status" value="1"/>
</dbReference>
<sequence length="296" mass="32764">MEFKPRFPLAKSMPNSLAVKADKKRVTPTVILRDQLPISTWLLLGASAHGVLSLLLPQSGVYISGIFLLAIAFRICKTLLQAYGILHNPEIDEAVLGKVSAQIPDLEGNMPTQPSQEGIAVLILGIKSNHPLGAFAPGFKHISESFTKMLNVLDTPEGRQKYGFLNLSSYVGTEASTSNEIMTISYWRNIEGIHEFAHGPVHREIWDWWNRTEKEHPFISIMHEIYHANGRSGAHENVYVNCRPTLLGGTAYPTKVTGDKEDSELAWRNPLVEARRGILATSDGRLGKKSNKSSVV</sequence>
<proteinExistence type="predicted"/>
<dbReference type="OrthoDB" id="3202396at2759"/>
<reference evidence="2" key="1">
    <citation type="submission" date="2020-06" db="EMBL/GenBank/DDBJ databases">
        <title>A chromosome-scale genome assembly of Talaromyces rugulosus W13939.</title>
        <authorList>
            <person name="Wang B."/>
            <person name="Guo L."/>
            <person name="Ye K."/>
            <person name="Wang L."/>
        </authorList>
    </citation>
    <scope>NUCLEOTIDE SEQUENCE [LARGE SCALE GENOMIC DNA]</scope>
    <source>
        <strain evidence="2">W13939</strain>
    </source>
</reference>
<evidence type="ECO:0000313" key="1">
    <source>
        <dbReference type="EMBL" id="QKX55245.1"/>
    </source>
</evidence>
<name>A0A7H8QP61_TALRU</name>
<dbReference type="EMBL" id="CP055898">
    <property type="protein sequence ID" value="QKX55245.1"/>
    <property type="molecule type" value="Genomic_DNA"/>
</dbReference>
<dbReference type="KEGG" id="trg:TRUGW13939_02337"/>